<name>A0A381QTH0_9ZZZZ</name>
<dbReference type="GO" id="GO:0003984">
    <property type="term" value="F:acetolactate synthase activity"/>
    <property type="evidence" value="ECO:0007669"/>
    <property type="project" value="TreeGrafter"/>
</dbReference>
<dbReference type="Pfam" id="PF02775">
    <property type="entry name" value="TPP_enzyme_C"/>
    <property type="match status" value="1"/>
</dbReference>
<dbReference type="GO" id="GO:0050660">
    <property type="term" value="F:flavin adenine dinucleotide binding"/>
    <property type="evidence" value="ECO:0007669"/>
    <property type="project" value="TreeGrafter"/>
</dbReference>
<feature type="domain" description="Thiamine pyrophosphate enzyme TPP-binding" evidence="8">
    <location>
        <begin position="412"/>
        <end position="560"/>
    </location>
</feature>
<comment type="similarity">
    <text evidence="3 6">Belongs to the TPP enzyme family.</text>
</comment>
<dbReference type="InterPro" id="IPR029035">
    <property type="entry name" value="DHS-like_NAD/FAD-binding_dom"/>
</dbReference>
<dbReference type="Pfam" id="PF02776">
    <property type="entry name" value="TPP_enzyme_N"/>
    <property type="match status" value="1"/>
</dbReference>
<sequence>MASESHAGFSISSFFKDNNISTVFTLCGGHISPILVGCESEGINIIQVRDEASAVFAADATSRITDTIGVAIVTAGPGVTNTMTAIKNAQLAQSPLLLIGGAAATLLKGKGSLQDIDQLSLMKPHVKSATSVKRCRDIIPVLHNAINRAVSDVPGPVFVELPIDLLYPEEMIREQHLSQVSSNSFVDKVFKWYVEQHLKNVFSKRKSIIIPRKKSIKNANQSAIDKAAITIHESVRPVVLLGNQIIHNKEFLDRFIQSLKKLSIPTYTSGMARGCLGKEDSFFLRHNRKHALKNADVVITAGVPLDFRLGYGFSINSDAKIIALNKSRKDLVKNRRPYLQLKGDPSRSIYEIAKIINTPDCKVWLEELQQMEQERDNEILAQAEMDTEFVNPIKACTTINDVLDENSIIIADGGDFVGTASYVLRPRAPLSWLDPGAFGTLGVGGGFALGAKSAFPDKEVWIIYGDGACAFSLAEFDTFVRHKLPVIAIVGNDGSWQQIAREQVAMLGSDIGTTLNDTNYHQVAEGYGGKGFLVTEISQLRDVLLQAKSDAKTGTPVLINMRIGKTDFRKGSISI</sequence>
<dbReference type="GO" id="GO:0005948">
    <property type="term" value="C:acetolactate synthase complex"/>
    <property type="evidence" value="ECO:0007669"/>
    <property type="project" value="TreeGrafter"/>
</dbReference>
<evidence type="ECO:0000256" key="5">
    <source>
        <dbReference type="ARBA" id="ARBA00023052"/>
    </source>
</evidence>
<dbReference type="SUPFAM" id="SSF52467">
    <property type="entry name" value="DHS-like NAD/FAD-binding domain"/>
    <property type="match status" value="1"/>
</dbReference>
<protein>
    <recommendedName>
        <fullName evidence="11">Acetolactate synthase</fullName>
    </recommendedName>
</protein>
<dbReference type="CDD" id="cd02004">
    <property type="entry name" value="TPP_BZL_OCoD_HPCL"/>
    <property type="match status" value="1"/>
</dbReference>
<dbReference type="PROSITE" id="PS00187">
    <property type="entry name" value="TPP_ENZYMES"/>
    <property type="match status" value="1"/>
</dbReference>
<dbReference type="InterPro" id="IPR012000">
    <property type="entry name" value="Thiamin_PyroP_enz_cen_dom"/>
</dbReference>
<feature type="domain" description="Thiamine pyrophosphate enzyme N-terminal TPP-binding" evidence="9">
    <location>
        <begin position="11"/>
        <end position="121"/>
    </location>
</feature>
<dbReference type="SUPFAM" id="SSF52518">
    <property type="entry name" value="Thiamin diphosphate-binding fold (THDP-binding)"/>
    <property type="match status" value="2"/>
</dbReference>
<proteinExistence type="inferred from homology"/>
<keyword evidence="4" id="KW-0479">Metal-binding</keyword>
<evidence type="ECO:0000256" key="1">
    <source>
        <dbReference type="ARBA" id="ARBA00001946"/>
    </source>
</evidence>
<evidence type="ECO:0008006" key="11">
    <source>
        <dbReference type="Google" id="ProtNLM"/>
    </source>
</evidence>
<evidence type="ECO:0000259" key="7">
    <source>
        <dbReference type="Pfam" id="PF00205"/>
    </source>
</evidence>
<accession>A0A381QTH0</accession>
<evidence type="ECO:0000256" key="2">
    <source>
        <dbReference type="ARBA" id="ARBA00001964"/>
    </source>
</evidence>
<evidence type="ECO:0000256" key="4">
    <source>
        <dbReference type="ARBA" id="ARBA00022723"/>
    </source>
</evidence>
<dbReference type="AlphaFoldDB" id="A0A381QTH0"/>
<dbReference type="Gene3D" id="3.40.50.970">
    <property type="match status" value="2"/>
</dbReference>
<comment type="cofactor">
    <cofactor evidence="2">
        <name>thiamine diphosphate</name>
        <dbReference type="ChEBI" id="CHEBI:58937"/>
    </cofactor>
</comment>
<dbReference type="InterPro" id="IPR045229">
    <property type="entry name" value="TPP_enz"/>
</dbReference>
<dbReference type="InterPro" id="IPR029061">
    <property type="entry name" value="THDP-binding"/>
</dbReference>
<dbReference type="GO" id="GO:0009097">
    <property type="term" value="P:isoleucine biosynthetic process"/>
    <property type="evidence" value="ECO:0007669"/>
    <property type="project" value="TreeGrafter"/>
</dbReference>
<gene>
    <name evidence="10" type="ORF">METZ01_LOCUS34842</name>
</gene>
<evidence type="ECO:0000259" key="9">
    <source>
        <dbReference type="Pfam" id="PF02776"/>
    </source>
</evidence>
<dbReference type="PANTHER" id="PTHR18968:SF166">
    <property type="entry name" value="2-HYDROXYACYL-COA LYASE 2"/>
    <property type="match status" value="1"/>
</dbReference>
<dbReference type="Pfam" id="PF00205">
    <property type="entry name" value="TPP_enzyme_M"/>
    <property type="match status" value="1"/>
</dbReference>
<dbReference type="PANTHER" id="PTHR18968">
    <property type="entry name" value="THIAMINE PYROPHOSPHATE ENZYMES"/>
    <property type="match status" value="1"/>
</dbReference>
<reference evidence="10" key="1">
    <citation type="submission" date="2018-05" db="EMBL/GenBank/DDBJ databases">
        <authorList>
            <person name="Lanie J.A."/>
            <person name="Ng W.-L."/>
            <person name="Kazmierczak K.M."/>
            <person name="Andrzejewski T.M."/>
            <person name="Davidsen T.M."/>
            <person name="Wayne K.J."/>
            <person name="Tettelin H."/>
            <person name="Glass J.I."/>
            <person name="Rusch D."/>
            <person name="Podicherti R."/>
            <person name="Tsui H.-C.T."/>
            <person name="Winkler M.E."/>
        </authorList>
    </citation>
    <scope>NUCLEOTIDE SEQUENCE</scope>
</reference>
<comment type="cofactor">
    <cofactor evidence="1">
        <name>Mg(2+)</name>
        <dbReference type="ChEBI" id="CHEBI:18420"/>
    </cofactor>
</comment>
<evidence type="ECO:0000313" key="10">
    <source>
        <dbReference type="EMBL" id="SUZ81988.1"/>
    </source>
</evidence>
<evidence type="ECO:0000259" key="8">
    <source>
        <dbReference type="Pfam" id="PF02775"/>
    </source>
</evidence>
<dbReference type="EMBL" id="UINC01001486">
    <property type="protein sequence ID" value="SUZ81988.1"/>
    <property type="molecule type" value="Genomic_DNA"/>
</dbReference>
<dbReference type="CDD" id="cd07035">
    <property type="entry name" value="TPP_PYR_POX_like"/>
    <property type="match status" value="1"/>
</dbReference>
<evidence type="ECO:0000256" key="6">
    <source>
        <dbReference type="RuleBase" id="RU362132"/>
    </source>
</evidence>
<dbReference type="InterPro" id="IPR012001">
    <property type="entry name" value="Thiamin_PyroP_enz_TPP-bd_dom"/>
</dbReference>
<dbReference type="GO" id="GO:0030976">
    <property type="term" value="F:thiamine pyrophosphate binding"/>
    <property type="evidence" value="ECO:0007669"/>
    <property type="project" value="InterPro"/>
</dbReference>
<organism evidence="10">
    <name type="scientific">marine metagenome</name>
    <dbReference type="NCBI Taxonomy" id="408172"/>
    <lineage>
        <taxon>unclassified sequences</taxon>
        <taxon>metagenomes</taxon>
        <taxon>ecological metagenomes</taxon>
    </lineage>
</organism>
<dbReference type="Gene3D" id="3.40.50.1220">
    <property type="entry name" value="TPP-binding domain"/>
    <property type="match status" value="1"/>
</dbReference>
<dbReference type="GO" id="GO:0009099">
    <property type="term" value="P:L-valine biosynthetic process"/>
    <property type="evidence" value="ECO:0007669"/>
    <property type="project" value="TreeGrafter"/>
</dbReference>
<evidence type="ECO:0000256" key="3">
    <source>
        <dbReference type="ARBA" id="ARBA00007812"/>
    </source>
</evidence>
<keyword evidence="5 6" id="KW-0786">Thiamine pyrophosphate</keyword>
<dbReference type="InterPro" id="IPR011766">
    <property type="entry name" value="TPP_enzyme_TPP-bd"/>
</dbReference>
<dbReference type="GO" id="GO:0000287">
    <property type="term" value="F:magnesium ion binding"/>
    <property type="evidence" value="ECO:0007669"/>
    <property type="project" value="InterPro"/>
</dbReference>
<dbReference type="InterPro" id="IPR000399">
    <property type="entry name" value="TPP-bd_CS"/>
</dbReference>
<feature type="domain" description="Thiamine pyrophosphate enzyme central" evidence="7">
    <location>
        <begin position="224"/>
        <end position="349"/>
    </location>
</feature>